<reference evidence="1" key="1">
    <citation type="journal article" date="2019" name="Sci. Rep.">
        <title>Draft genome of Tanacetum cinerariifolium, the natural source of mosquito coil.</title>
        <authorList>
            <person name="Yamashiro T."/>
            <person name="Shiraishi A."/>
            <person name="Satake H."/>
            <person name="Nakayama K."/>
        </authorList>
    </citation>
    <scope>NUCLEOTIDE SEQUENCE</scope>
</reference>
<protein>
    <submittedName>
        <fullName evidence="1">Zinc finger, CCHC-type</fullName>
    </submittedName>
</protein>
<dbReference type="EMBL" id="BKCJ010280242">
    <property type="protein sequence ID" value="GEZ44904.1"/>
    <property type="molecule type" value="Genomic_DNA"/>
</dbReference>
<proteinExistence type="predicted"/>
<evidence type="ECO:0000313" key="1">
    <source>
        <dbReference type="EMBL" id="GEZ44904.1"/>
    </source>
</evidence>
<sequence length="124" mass="14406">MAAAMKQVASNFAKLEKFEGVNFRRWRKKMHFLLSSMSVVYVLTTLMPEDGGENPTVEQVMRRAKWDNDDYVCRGLILNGMCDSLFDVYQNAETSKELWDTLEVKYMAEDASSKKFFVSNFTNY</sequence>
<organism evidence="1">
    <name type="scientific">Tanacetum cinerariifolium</name>
    <name type="common">Dalmatian daisy</name>
    <name type="synonym">Chrysanthemum cinerariifolium</name>
    <dbReference type="NCBI Taxonomy" id="118510"/>
    <lineage>
        <taxon>Eukaryota</taxon>
        <taxon>Viridiplantae</taxon>
        <taxon>Streptophyta</taxon>
        <taxon>Embryophyta</taxon>
        <taxon>Tracheophyta</taxon>
        <taxon>Spermatophyta</taxon>
        <taxon>Magnoliopsida</taxon>
        <taxon>eudicotyledons</taxon>
        <taxon>Gunneridae</taxon>
        <taxon>Pentapetalae</taxon>
        <taxon>asterids</taxon>
        <taxon>campanulids</taxon>
        <taxon>Asterales</taxon>
        <taxon>Asteraceae</taxon>
        <taxon>Asteroideae</taxon>
        <taxon>Anthemideae</taxon>
        <taxon>Anthemidinae</taxon>
        <taxon>Tanacetum</taxon>
    </lineage>
</organism>
<gene>
    <name evidence="1" type="ORF">Tci_516877</name>
</gene>
<comment type="caution">
    <text evidence="1">The sequence shown here is derived from an EMBL/GenBank/DDBJ whole genome shotgun (WGS) entry which is preliminary data.</text>
</comment>
<dbReference type="AlphaFoldDB" id="A0A699ICD8"/>
<feature type="non-terminal residue" evidence="1">
    <location>
        <position position="124"/>
    </location>
</feature>
<dbReference type="PANTHER" id="PTHR47592:SF29">
    <property type="entry name" value="ZINC FINGER, CCHC-TYPE"/>
    <property type="match status" value="1"/>
</dbReference>
<dbReference type="PANTHER" id="PTHR47592">
    <property type="entry name" value="PBF68 PROTEIN"/>
    <property type="match status" value="1"/>
</dbReference>
<dbReference type="Pfam" id="PF14223">
    <property type="entry name" value="Retrotran_gag_2"/>
    <property type="match status" value="1"/>
</dbReference>
<name>A0A699ICD8_TANCI</name>
<accession>A0A699ICD8</accession>